<dbReference type="GO" id="GO:0003700">
    <property type="term" value="F:DNA-binding transcription factor activity"/>
    <property type="evidence" value="ECO:0007669"/>
    <property type="project" value="InterPro"/>
</dbReference>
<evidence type="ECO:0000313" key="5">
    <source>
        <dbReference type="EMBL" id="SHL05416.1"/>
    </source>
</evidence>
<dbReference type="OrthoDB" id="9795441at2"/>
<dbReference type="Pfam" id="PF13463">
    <property type="entry name" value="HTH_27"/>
    <property type="match status" value="1"/>
</dbReference>
<dbReference type="RefSeq" id="WP_073278596.1">
    <property type="nucleotide sequence ID" value="NZ_FRAC01000022.1"/>
</dbReference>
<protein>
    <submittedName>
        <fullName evidence="5">DNA-binding transcriptional regulator, MarR family</fullName>
    </submittedName>
</protein>
<dbReference type="EMBL" id="FRAC01000022">
    <property type="protein sequence ID" value="SHL05416.1"/>
    <property type="molecule type" value="Genomic_DNA"/>
</dbReference>
<dbReference type="InterPro" id="IPR036390">
    <property type="entry name" value="WH_DNA-bd_sf"/>
</dbReference>
<dbReference type="AlphaFoldDB" id="A0A1M6XHJ9"/>
<dbReference type="PROSITE" id="PS50995">
    <property type="entry name" value="HTH_MARR_2"/>
    <property type="match status" value="1"/>
</dbReference>
<accession>A0A1M6XHJ9</accession>
<reference evidence="5 6" key="1">
    <citation type="submission" date="2016-11" db="EMBL/GenBank/DDBJ databases">
        <authorList>
            <person name="Jaros S."/>
            <person name="Januszkiewicz K."/>
            <person name="Wedrychowicz H."/>
        </authorList>
    </citation>
    <scope>NUCLEOTIDE SEQUENCE [LARGE SCALE GENOMIC DNA]</scope>
    <source>
        <strain evidence="5 6">DSM 15929</strain>
    </source>
</reference>
<organism evidence="5 6">
    <name type="scientific">Anaerocolumna jejuensis DSM 15929</name>
    <dbReference type="NCBI Taxonomy" id="1121322"/>
    <lineage>
        <taxon>Bacteria</taxon>
        <taxon>Bacillati</taxon>
        <taxon>Bacillota</taxon>
        <taxon>Clostridia</taxon>
        <taxon>Lachnospirales</taxon>
        <taxon>Lachnospiraceae</taxon>
        <taxon>Anaerocolumna</taxon>
    </lineage>
</organism>
<gene>
    <name evidence="5" type="ORF">SAMN02745136_03971</name>
</gene>
<keyword evidence="6" id="KW-1185">Reference proteome</keyword>
<dbReference type="GO" id="GO:0003677">
    <property type="term" value="F:DNA binding"/>
    <property type="evidence" value="ECO:0007669"/>
    <property type="project" value="UniProtKB-KW"/>
</dbReference>
<proteinExistence type="predicted"/>
<keyword evidence="2 5" id="KW-0238">DNA-binding</keyword>
<evidence type="ECO:0000256" key="2">
    <source>
        <dbReference type="ARBA" id="ARBA00023125"/>
    </source>
</evidence>
<evidence type="ECO:0000313" key="6">
    <source>
        <dbReference type="Proteomes" id="UP000184386"/>
    </source>
</evidence>
<dbReference type="Proteomes" id="UP000184386">
    <property type="component" value="Unassembled WGS sequence"/>
</dbReference>
<dbReference type="PANTHER" id="PTHR42756:SF1">
    <property type="entry name" value="TRANSCRIPTIONAL REPRESSOR OF EMRAB OPERON"/>
    <property type="match status" value="1"/>
</dbReference>
<dbReference type="InterPro" id="IPR036388">
    <property type="entry name" value="WH-like_DNA-bd_sf"/>
</dbReference>
<sequence length="144" mass="17044">MLNSFDILINGHQFKKLYEREYDWVMKKYNLKKIEIEILYFISQCGEHNTAKDIAQIQYISKAHISNSIEDLSHKKYISVIGDSTDRRYMHLNVTESASPVIEDIEKVREHLLDILFHNITEEESELMIRISKKIVDNISEELK</sequence>
<dbReference type="SUPFAM" id="SSF46785">
    <property type="entry name" value="Winged helix' DNA-binding domain"/>
    <property type="match status" value="1"/>
</dbReference>
<keyword evidence="1" id="KW-0805">Transcription regulation</keyword>
<evidence type="ECO:0000259" key="4">
    <source>
        <dbReference type="PROSITE" id="PS50995"/>
    </source>
</evidence>
<name>A0A1M6XHJ9_9FIRM</name>
<dbReference type="SMART" id="SM00347">
    <property type="entry name" value="HTH_MARR"/>
    <property type="match status" value="1"/>
</dbReference>
<dbReference type="STRING" id="1121322.SAMN02745136_03971"/>
<evidence type="ECO:0000256" key="1">
    <source>
        <dbReference type="ARBA" id="ARBA00023015"/>
    </source>
</evidence>
<dbReference type="InterPro" id="IPR000835">
    <property type="entry name" value="HTH_MarR-typ"/>
</dbReference>
<feature type="domain" description="HTH marR-type" evidence="4">
    <location>
        <begin position="1"/>
        <end position="137"/>
    </location>
</feature>
<evidence type="ECO:0000256" key="3">
    <source>
        <dbReference type="ARBA" id="ARBA00023163"/>
    </source>
</evidence>
<keyword evidence="3" id="KW-0804">Transcription</keyword>
<dbReference type="Gene3D" id="1.10.10.10">
    <property type="entry name" value="Winged helix-like DNA-binding domain superfamily/Winged helix DNA-binding domain"/>
    <property type="match status" value="1"/>
</dbReference>
<dbReference type="PANTHER" id="PTHR42756">
    <property type="entry name" value="TRANSCRIPTIONAL REGULATOR, MARR"/>
    <property type="match status" value="1"/>
</dbReference>